<dbReference type="SUPFAM" id="SSF51569">
    <property type="entry name" value="Aldolase"/>
    <property type="match status" value="1"/>
</dbReference>
<evidence type="ECO:0000313" key="10">
    <source>
        <dbReference type="Proteomes" id="UP000000321"/>
    </source>
</evidence>
<evidence type="ECO:0000256" key="3">
    <source>
        <dbReference type="ARBA" id="ARBA00006906"/>
    </source>
</evidence>
<dbReference type="AlphaFoldDB" id="Q1YKP4"/>
<dbReference type="Pfam" id="PF01081">
    <property type="entry name" value="Aldolase"/>
    <property type="match status" value="1"/>
</dbReference>
<evidence type="ECO:0000256" key="6">
    <source>
        <dbReference type="ARBA" id="ARBA00023239"/>
    </source>
</evidence>
<evidence type="ECO:0000256" key="4">
    <source>
        <dbReference type="ARBA" id="ARBA00011233"/>
    </source>
</evidence>
<dbReference type="InterPro" id="IPR031337">
    <property type="entry name" value="KDPG/KHG_AS_1"/>
</dbReference>
<dbReference type="Proteomes" id="UP000000321">
    <property type="component" value="Unassembled WGS sequence"/>
</dbReference>
<dbReference type="PROSITE" id="PS00160">
    <property type="entry name" value="ALDOLASE_KDPG_KHG_2"/>
    <property type="match status" value="1"/>
</dbReference>
<comment type="catalytic activity">
    <reaction evidence="1">
        <text>2-dehydro-3-deoxy-6-phospho-D-gluconate = D-glyceraldehyde 3-phosphate + pyruvate</text>
        <dbReference type="Rhea" id="RHEA:17089"/>
        <dbReference type="ChEBI" id="CHEBI:15361"/>
        <dbReference type="ChEBI" id="CHEBI:57569"/>
        <dbReference type="ChEBI" id="CHEBI:59776"/>
        <dbReference type="EC" id="4.1.2.14"/>
    </reaction>
</comment>
<evidence type="ECO:0000256" key="1">
    <source>
        <dbReference type="ARBA" id="ARBA00000654"/>
    </source>
</evidence>
<comment type="similarity">
    <text evidence="3">Belongs to the KHG/KDPG aldolase family.</text>
</comment>
<dbReference type="PANTHER" id="PTHR30246">
    <property type="entry name" value="2-KETO-3-DEOXY-6-PHOSPHOGLUCONATE ALDOLASE"/>
    <property type="match status" value="1"/>
</dbReference>
<dbReference type="NCBIfam" id="TIGR01182">
    <property type="entry name" value="eda"/>
    <property type="match status" value="1"/>
</dbReference>
<comment type="caution">
    <text evidence="9">The sequence shown here is derived from an EMBL/GenBank/DDBJ whole genome shotgun (WGS) entry which is preliminary data.</text>
</comment>
<gene>
    <name evidence="9" type="ORF">SI859A1_00598</name>
</gene>
<dbReference type="NCBIfam" id="NF004673">
    <property type="entry name" value="PRK06015.1"/>
    <property type="match status" value="1"/>
</dbReference>
<dbReference type="InterPro" id="IPR013785">
    <property type="entry name" value="Aldolase_TIM"/>
</dbReference>
<keyword evidence="7" id="KW-0704">Schiff base</keyword>
<dbReference type="PANTHER" id="PTHR30246:SF1">
    <property type="entry name" value="2-DEHYDRO-3-DEOXY-6-PHOSPHOGALACTONATE ALDOLASE-RELATED"/>
    <property type="match status" value="1"/>
</dbReference>
<accession>Q1YKP4</accession>
<dbReference type="GO" id="GO:0008675">
    <property type="term" value="F:2-dehydro-3-deoxy-phosphogluconate aldolase activity"/>
    <property type="evidence" value="ECO:0007669"/>
    <property type="project" value="UniProtKB-EC"/>
</dbReference>
<dbReference type="InterPro" id="IPR031338">
    <property type="entry name" value="KDPG/KHG_AS_2"/>
</dbReference>
<dbReference type="EMBL" id="AAPJ01000002">
    <property type="protein sequence ID" value="EAS50479.1"/>
    <property type="molecule type" value="Genomic_DNA"/>
</dbReference>
<dbReference type="CDD" id="cd00452">
    <property type="entry name" value="KDPG_aldolase"/>
    <property type="match status" value="1"/>
</dbReference>
<evidence type="ECO:0000256" key="2">
    <source>
        <dbReference type="ARBA" id="ARBA00004736"/>
    </source>
</evidence>
<evidence type="ECO:0000256" key="8">
    <source>
        <dbReference type="ARBA" id="ARBA00023277"/>
    </source>
</evidence>
<sequence length="212" mass="21941">MAQNSKRLLEMLSAQPVVPVVAVESAAEGVALARALAAGGLKAIEVTLRTPAALEAIMAIASEVPETLCGAGTVLTPRQFDRATKAGAQFIVSPGATMELLDAARSSEAPMLPGSATPSELMAMLEEGYEVLKFFPAEQIGGAAFLKSISPVFPSLRFCPTGGISMKNVRDYLALPNVICVGGSWVAPKAAVEAGDWDAITALAREAVALRS</sequence>
<comment type="subunit">
    <text evidence="4">Homotrimer.</text>
</comment>
<dbReference type="EC" id="4.1.2.14" evidence="5"/>
<protein>
    <recommendedName>
        <fullName evidence="5">2-dehydro-3-deoxy-phosphogluconate aldolase</fullName>
        <ecNumber evidence="5">4.1.2.14</ecNumber>
    </recommendedName>
</protein>
<dbReference type="PROSITE" id="PS00159">
    <property type="entry name" value="ALDOLASE_KDPG_KHG_1"/>
    <property type="match status" value="1"/>
</dbReference>
<evidence type="ECO:0000313" key="9">
    <source>
        <dbReference type="EMBL" id="EAS50479.1"/>
    </source>
</evidence>
<name>Q1YKP4_AURMS</name>
<reference evidence="9 10" key="1">
    <citation type="journal article" date="2008" name="Appl. Environ. Microbiol.">
        <title>Genomic insights into Mn(II) oxidation by the marine alphaproteobacterium Aurantimonas sp. strain SI85-9A1.</title>
        <authorList>
            <person name="Dick G.J."/>
            <person name="Podell S."/>
            <person name="Johnson H.A."/>
            <person name="Rivera-Espinoza Y."/>
            <person name="Bernier-Latmani R."/>
            <person name="McCarthy J.K."/>
            <person name="Torpey J.W."/>
            <person name="Clement B.G."/>
            <person name="Gaasterland T."/>
            <person name="Tebo B.M."/>
        </authorList>
    </citation>
    <scope>NUCLEOTIDE SEQUENCE [LARGE SCALE GENOMIC DNA]</scope>
    <source>
        <strain evidence="9 10">SI85-9A1</strain>
    </source>
</reference>
<comment type="pathway">
    <text evidence="2">Carbohydrate acid metabolism; 2-dehydro-3-deoxy-D-gluconate degradation; D-glyceraldehyde 3-phosphate and pyruvate from 2-dehydro-3-deoxy-D-gluconate: step 2/2.</text>
</comment>
<keyword evidence="6" id="KW-0456">Lyase</keyword>
<dbReference type="BioCyc" id="AURANTIMONAS:SI859A1_00598-MONOMER"/>
<dbReference type="HOGENOM" id="CLU_077795_1_1_5"/>
<organism evidence="9 10">
    <name type="scientific">Aurantimonas manganoxydans (strain ATCC BAA-1229 / DSM 21871 / SI85-9A1)</name>
    <dbReference type="NCBI Taxonomy" id="287752"/>
    <lineage>
        <taxon>Bacteria</taxon>
        <taxon>Pseudomonadati</taxon>
        <taxon>Pseudomonadota</taxon>
        <taxon>Alphaproteobacteria</taxon>
        <taxon>Hyphomicrobiales</taxon>
        <taxon>Aurantimonadaceae</taxon>
        <taxon>Aurantimonas</taxon>
    </lineage>
</organism>
<proteinExistence type="inferred from homology"/>
<dbReference type="Gene3D" id="3.20.20.70">
    <property type="entry name" value="Aldolase class I"/>
    <property type="match status" value="1"/>
</dbReference>
<dbReference type="NCBIfam" id="NF004325">
    <property type="entry name" value="PRK05718.1"/>
    <property type="match status" value="1"/>
</dbReference>
<keyword evidence="10" id="KW-1185">Reference proteome</keyword>
<dbReference type="OrthoDB" id="9805177at2"/>
<dbReference type="RefSeq" id="WP_009208474.1">
    <property type="nucleotide sequence ID" value="NZ_BBWP01000013.1"/>
</dbReference>
<keyword evidence="8" id="KW-0119">Carbohydrate metabolism</keyword>
<dbReference type="InterPro" id="IPR000887">
    <property type="entry name" value="Aldlse_KDPG_KHG"/>
</dbReference>
<evidence type="ECO:0000256" key="7">
    <source>
        <dbReference type="ARBA" id="ARBA00023270"/>
    </source>
</evidence>
<evidence type="ECO:0000256" key="5">
    <source>
        <dbReference type="ARBA" id="ARBA00013063"/>
    </source>
</evidence>